<protein>
    <submittedName>
        <fullName evidence="5">LacI family DNA-binding transcriptional regulator</fullName>
    </submittedName>
</protein>
<dbReference type="Pfam" id="PF00356">
    <property type="entry name" value="LacI"/>
    <property type="match status" value="1"/>
</dbReference>
<gene>
    <name evidence="5" type="ORF">JQN70_12250</name>
</gene>
<dbReference type="Proteomes" id="UP001430172">
    <property type="component" value="Unassembled WGS sequence"/>
</dbReference>
<evidence type="ECO:0000256" key="3">
    <source>
        <dbReference type="ARBA" id="ARBA00023163"/>
    </source>
</evidence>
<keyword evidence="2 5" id="KW-0238">DNA-binding</keyword>
<dbReference type="SUPFAM" id="SSF47413">
    <property type="entry name" value="lambda repressor-like DNA-binding domains"/>
    <property type="match status" value="1"/>
</dbReference>
<keyword evidence="1" id="KW-0805">Transcription regulation</keyword>
<dbReference type="RefSeq" id="WP_204131637.1">
    <property type="nucleotide sequence ID" value="NZ_JAFDVD010000013.1"/>
</dbReference>
<dbReference type="PANTHER" id="PTHR30146:SF109">
    <property type="entry name" value="HTH-TYPE TRANSCRIPTIONAL REGULATOR GALS"/>
    <property type="match status" value="1"/>
</dbReference>
<dbReference type="InterPro" id="IPR010982">
    <property type="entry name" value="Lambda_DNA-bd_dom_sf"/>
</dbReference>
<comment type="caution">
    <text evidence="5">The sequence shown here is derived from an EMBL/GenBank/DDBJ whole genome shotgun (WGS) entry which is preliminary data.</text>
</comment>
<dbReference type="CDD" id="cd01392">
    <property type="entry name" value="HTH_LacI"/>
    <property type="match status" value="1"/>
</dbReference>
<dbReference type="PROSITE" id="PS50932">
    <property type="entry name" value="HTH_LACI_2"/>
    <property type="match status" value="1"/>
</dbReference>
<dbReference type="InterPro" id="IPR046335">
    <property type="entry name" value="LacI/GalR-like_sensor"/>
</dbReference>
<keyword evidence="6" id="KW-1185">Reference proteome</keyword>
<evidence type="ECO:0000313" key="6">
    <source>
        <dbReference type="Proteomes" id="UP001430172"/>
    </source>
</evidence>
<dbReference type="SUPFAM" id="SSF53822">
    <property type="entry name" value="Periplasmic binding protein-like I"/>
    <property type="match status" value="1"/>
</dbReference>
<dbReference type="Gene3D" id="3.40.50.2300">
    <property type="match status" value="2"/>
</dbReference>
<name>A0ABS2CMQ3_9MICO</name>
<dbReference type="CDD" id="cd06267">
    <property type="entry name" value="PBP1_LacI_sugar_binding-like"/>
    <property type="match status" value="1"/>
</dbReference>
<evidence type="ECO:0000256" key="1">
    <source>
        <dbReference type="ARBA" id="ARBA00023015"/>
    </source>
</evidence>
<keyword evidence="3" id="KW-0804">Transcription</keyword>
<reference evidence="5" key="1">
    <citation type="submission" date="2021-02" db="EMBL/GenBank/DDBJ databases">
        <title>Phycicoccus sp. MQZ13P-5T, whole genome shotgun sequence.</title>
        <authorList>
            <person name="Tuo L."/>
        </authorList>
    </citation>
    <scope>NUCLEOTIDE SEQUENCE</scope>
    <source>
        <strain evidence="5">MQZ13P-5</strain>
    </source>
</reference>
<sequence>MPQDDDDRPVTIYTVAARAGVSIATVSRVLQGSTPASPMTRRKVLRAVEELDYVPLRSSRPVEVPRHQTHGLVLPGLVGPYYSELLSGFEATAAQYGQSVVVLLAGGPVPLEESLRGLLQRIDGVVIANDTVDDAVVRTISRSTPTVLLARDPVQGCDAVLAENERSAAELTSHLVGHGRRHLVFVGDTADSHDVGQRYAGFVAALRRRRLLEAAPPIRVRLEEASAPEVVDAVLSSAEPVDGLLCANDELAVSVMALLARHGVRVPEDLAVTGFDDIMTSRYVRPGLTTAQQPTRAIGRWAAIRLHERIEGRTEDVEPLVIPTRIVLRGSCGCPWDGPSLPTPPAAAVAEAGAGA</sequence>
<feature type="domain" description="HTH lacI-type" evidence="4">
    <location>
        <begin position="10"/>
        <end position="58"/>
    </location>
</feature>
<evidence type="ECO:0000313" key="5">
    <source>
        <dbReference type="EMBL" id="MBM6401164.1"/>
    </source>
</evidence>
<dbReference type="Pfam" id="PF13377">
    <property type="entry name" value="Peripla_BP_3"/>
    <property type="match status" value="1"/>
</dbReference>
<dbReference type="InterPro" id="IPR000843">
    <property type="entry name" value="HTH_LacI"/>
</dbReference>
<evidence type="ECO:0000259" key="4">
    <source>
        <dbReference type="PROSITE" id="PS50932"/>
    </source>
</evidence>
<dbReference type="SMART" id="SM00354">
    <property type="entry name" value="HTH_LACI"/>
    <property type="match status" value="1"/>
</dbReference>
<dbReference type="InterPro" id="IPR028082">
    <property type="entry name" value="Peripla_BP_I"/>
</dbReference>
<dbReference type="EMBL" id="JAFDVD010000013">
    <property type="protein sequence ID" value="MBM6401164.1"/>
    <property type="molecule type" value="Genomic_DNA"/>
</dbReference>
<dbReference type="Gene3D" id="1.10.260.40">
    <property type="entry name" value="lambda repressor-like DNA-binding domains"/>
    <property type="match status" value="1"/>
</dbReference>
<proteinExistence type="predicted"/>
<organism evidence="5 6">
    <name type="scientific">Phycicoccus sonneratiae</name>
    <dbReference type="NCBI Taxonomy" id="2807628"/>
    <lineage>
        <taxon>Bacteria</taxon>
        <taxon>Bacillati</taxon>
        <taxon>Actinomycetota</taxon>
        <taxon>Actinomycetes</taxon>
        <taxon>Micrococcales</taxon>
        <taxon>Intrasporangiaceae</taxon>
        <taxon>Phycicoccus</taxon>
    </lineage>
</organism>
<dbReference type="PANTHER" id="PTHR30146">
    <property type="entry name" value="LACI-RELATED TRANSCRIPTIONAL REPRESSOR"/>
    <property type="match status" value="1"/>
</dbReference>
<dbReference type="GO" id="GO:0003677">
    <property type="term" value="F:DNA binding"/>
    <property type="evidence" value="ECO:0007669"/>
    <property type="project" value="UniProtKB-KW"/>
</dbReference>
<evidence type="ECO:0000256" key="2">
    <source>
        <dbReference type="ARBA" id="ARBA00023125"/>
    </source>
</evidence>
<accession>A0ABS2CMQ3</accession>